<dbReference type="InterPro" id="IPR018254">
    <property type="entry name" value="Ribosomal_uL29_CS"/>
</dbReference>
<dbReference type="GO" id="GO:0003735">
    <property type="term" value="F:structural constituent of ribosome"/>
    <property type="evidence" value="ECO:0007669"/>
    <property type="project" value="InterPro"/>
</dbReference>
<evidence type="ECO:0000256" key="1">
    <source>
        <dbReference type="ARBA" id="ARBA00009254"/>
    </source>
</evidence>
<dbReference type="GO" id="GO:0005840">
    <property type="term" value="C:ribosome"/>
    <property type="evidence" value="ECO:0007669"/>
    <property type="project" value="UniProtKB-KW"/>
</dbReference>
<dbReference type="AlphaFoldDB" id="R4PM44"/>
<dbReference type="HAMAP" id="MF_00374">
    <property type="entry name" value="Ribosomal_uL29"/>
    <property type="match status" value="1"/>
</dbReference>
<feature type="region of interest" description="Disordered" evidence="6">
    <location>
        <begin position="1"/>
        <end position="23"/>
    </location>
</feature>
<dbReference type="RefSeq" id="WP_015642163.1">
    <property type="nucleotide sequence ID" value="NC_021219.1"/>
</dbReference>
<keyword evidence="3 5" id="KW-0687">Ribonucleoprotein</keyword>
<dbReference type="InterPro" id="IPR001854">
    <property type="entry name" value="Ribosomal_uL29"/>
</dbReference>
<evidence type="ECO:0000256" key="4">
    <source>
        <dbReference type="ARBA" id="ARBA00035204"/>
    </source>
</evidence>
<reference evidence="7 8" key="1">
    <citation type="journal article" date="2013" name="Nat. Biotechnol.">
        <title>Genome sequences of rare, uncultured bacteria obtained by differential coverage binning of multiple metagenomes.</title>
        <authorList>
            <person name="Albertsen M."/>
            <person name="Hugenholtz P."/>
            <person name="Skarshewski A."/>
            <person name="Nielsen K.L."/>
            <person name="Tyson G.W."/>
            <person name="Nielsen P.H."/>
        </authorList>
    </citation>
    <scope>NUCLEOTIDE SEQUENCE [LARGE SCALE GENOMIC DNA]</scope>
    <source>
        <strain evidence="7">TM71</strain>
    </source>
</reference>
<dbReference type="SUPFAM" id="SSF46561">
    <property type="entry name" value="Ribosomal protein L29 (L29p)"/>
    <property type="match status" value="1"/>
</dbReference>
<comment type="similarity">
    <text evidence="1 5">Belongs to the universal ribosomal protein uL29 family.</text>
</comment>
<dbReference type="HOGENOM" id="CLU_2786183_0_0_0"/>
<keyword evidence="8" id="KW-1185">Reference proteome</keyword>
<name>R4PM44_9BACT</name>
<evidence type="ECO:0000256" key="2">
    <source>
        <dbReference type="ARBA" id="ARBA00022980"/>
    </source>
</evidence>
<dbReference type="EMBL" id="CP005957">
    <property type="protein sequence ID" value="AGL62713.1"/>
    <property type="molecule type" value="Genomic_DNA"/>
</dbReference>
<dbReference type="OrthoDB" id="9814095at2"/>
<dbReference type="GO" id="GO:0006412">
    <property type="term" value="P:translation"/>
    <property type="evidence" value="ECO:0007669"/>
    <property type="project" value="UniProtKB-UniRule"/>
</dbReference>
<evidence type="ECO:0000313" key="7">
    <source>
        <dbReference type="EMBL" id="AGL62713.1"/>
    </source>
</evidence>
<dbReference type="Gene3D" id="1.10.287.310">
    <property type="match status" value="1"/>
</dbReference>
<evidence type="ECO:0000256" key="6">
    <source>
        <dbReference type="SAM" id="MobiDB-lite"/>
    </source>
</evidence>
<dbReference type="PROSITE" id="PS00579">
    <property type="entry name" value="RIBOSOMAL_L29"/>
    <property type="match status" value="1"/>
</dbReference>
<evidence type="ECO:0000313" key="8">
    <source>
        <dbReference type="Proteomes" id="UP000013893"/>
    </source>
</evidence>
<dbReference type="Proteomes" id="UP000013893">
    <property type="component" value="Chromosome"/>
</dbReference>
<proteinExistence type="inferred from homology"/>
<evidence type="ECO:0000256" key="3">
    <source>
        <dbReference type="ARBA" id="ARBA00023274"/>
    </source>
</evidence>
<dbReference type="NCBIfam" id="TIGR00012">
    <property type="entry name" value="L29"/>
    <property type="match status" value="1"/>
</dbReference>
<sequence length="76" mass="8446">MAEPKKTTKTSTPKSEKPAASVTEQLAAKRQDLFESRRSHRAGELVNPRILRTTRKEIARLMTAKRAAELAGKEGN</sequence>
<dbReference type="Pfam" id="PF00831">
    <property type="entry name" value="Ribosomal_L29"/>
    <property type="match status" value="1"/>
</dbReference>
<dbReference type="STRING" id="1332188.L336_1014"/>
<protein>
    <recommendedName>
        <fullName evidence="4 5">Large ribosomal subunit protein uL29</fullName>
    </recommendedName>
</protein>
<keyword evidence="2 5" id="KW-0689">Ribosomal protein</keyword>
<dbReference type="KEGG" id="saal:L336_1014"/>
<gene>
    <name evidence="5 7" type="primary">rpmC</name>
    <name evidence="7" type="ORF">L336_1014</name>
</gene>
<dbReference type="GO" id="GO:1990904">
    <property type="term" value="C:ribonucleoprotein complex"/>
    <property type="evidence" value="ECO:0007669"/>
    <property type="project" value="UniProtKB-KW"/>
</dbReference>
<dbReference type="InterPro" id="IPR036049">
    <property type="entry name" value="Ribosomal_uL29_sf"/>
</dbReference>
<accession>R4PM44</accession>
<organism evidence="7 8">
    <name type="scientific">Candidatus Saccharimonas aalborgensis</name>
    <dbReference type="NCBI Taxonomy" id="1332188"/>
    <lineage>
        <taxon>Bacteria</taxon>
        <taxon>Candidatus Saccharimonadota</taxon>
        <taxon>Candidatus Saccharimonadia</taxon>
        <taxon>Candidatus Saccharimonadales</taxon>
        <taxon>Candidatus Saccharimonadaceae</taxon>
        <taxon>Candidatus Saccharimonas</taxon>
    </lineage>
</organism>
<evidence type="ECO:0000256" key="5">
    <source>
        <dbReference type="HAMAP-Rule" id="MF_00374"/>
    </source>
</evidence>